<dbReference type="AlphaFoldDB" id="A0PDR5"/>
<organism evidence="2">
    <name type="scientific">Boa imperator</name>
    <name type="common">Central American boa constrictor</name>
    <name type="synonym">Boa constrictor imperator</name>
    <dbReference type="NCBI Taxonomy" id="401042"/>
    <lineage>
        <taxon>Eukaryota</taxon>
        <taxon>Metazoa</taxon>
        <taxon>Chordata</taxon>
        <taxon>Craniata</taxon>
        <taxon>Vertebrata</taxon>
        <taxon>Euteleostomi</taxon>
        <taxon>Lepidosauria</taxon>
        <taxon>Squamata</taxon>
        <taxon>Bifurcata</taxon>
        <taxon>Unidentata</taxon>
        <taxon>Episquamata</taxon>
        <taxon>Toxicofera</taxon>
        <taxon>Serpentes</taxon>
        <taxon>Henophidia</taxon>
        <taxon>Boidae</taxon>
        <taxon>Boinae</taxon>
        <taxon>Boa</taxon>
    </lineage>
</organism>
<gene>
    <name evidence="2" type="primary">atp8</name>
</gene>
<feature type="transmembrane region" description="Helical" evidence="1">
    <location>
        <begin position="6"/>
        <end position="25"/>
    </location>
</feature>
<reference evidence="2" key="2">
    <citation type="submission" date="2006-03" db="EMBL/GenBank/DDBJ databases">
        <authorList>
            <person name="Douglas D.A."/>
        </authorList>
    </citation>
    <scope>NUCLEOTIDE SEQUENCE</scope>
</reference>
<proteinExistence type="predicted"/>
<keyword evidence="2" id="KW-0496">Mitochondrion</keyword>
<geneLocation type="mitochondrion" evidence="2"/>
<sequence length="55" mass="6667">MPQLDIVFIMMVYTWTWMSLMIMTWKIQKMTMNSVPETNNTLMNKTKHMPTLPWT</sequence>
<keyword evidence="1" id="KW-1133">Transmembrane helix</keyword>
<name>A0PDR5_BOAIM</name>
<protein>
    <submittedName>
        <fullName evidence="2">ATPase subunit 8</fullName>
    </submittedName>
</protein>
<accession>A0PDR5</accession>
<reference evidence="2" key="1">
    <citation type="journal article" date="2006" name="Zool. Scr.">
        <title>A mitogenomic study on the phylogenetic position of snakes.</title>
        <authorList>
            <person name="Douglas D."/>
            <person name="Janke A."/>
            <person name="Arnason U."/>
        </authorList>
    </citation>
    <scope>NUCLEOTIDE SEQUENCE</scope>
</reference>
<keyword evidence="1" id="KW-0472">Membrane</keyword>
<evidence type="ECO:0000313" key="2">
    <source>
        <dbReference type="EMBL" id="CAL37051.1"/>
    </source>
</evidence>
<evidence type="ECO:0000256" key="1">
    <source>
        <dbReference type="SAM" id="Phobius"/>
    </source>
</evidence>
<dbReference type="EMBL" id="AM236348">
    <property type="protein sequence ID" value="CAL37051.1"/>
    <property type="molecule type" value="Genomic_DNA"/>
</dbReference>
<keyword evidence="1" id="KW-0812">Transmembrane</keyword>